<dbReference type="Pfam" id="PF09678">
    <property type="entry name" value="Caa3_CtaG"/>
    <property type="match status" value="1"/>
</dbReference>
<feature type="transmembrane region" description="Helical" evidence="6">
    <location>
        <begin position="35"/>
        <end position="53"/>
    </location>
</feature>
<evidence type="ECO:0000256" key="6">
    <source>
        <dbReference type="SAM" id="Phobius"/>
    </source>
</evidence>
<feature type="transmembrane region" description="Helical" evidence="6">
    <location>
        <begin position="60"/>
        <end position="84"/>
    </location>
</feature>
<feature type="transmembrane region" description="Helical" evidence="6">
    <location>
        <begin position="119"/>
        <end position="139"/>
    </location>
</feature>
<proteinExistence type="predicted"/>
<name>A0A2W7P010_9RHOB</name>
<accession>A0A2W7P010</accession>
<feature type="transmembrane region" description="Helical" evidence="6">
    <location>
        <begin position="96"/>
        <end position="112"/>
    </location>
</feature>
<gene>
    <name evidence="7" type="ORF">LX81_00499</name>
</gene>
<evidence type="ECO:0000313" key="8">
    <source>
        <dbReference type="Proteomes" id="UP000248916"/>
    </source>
</evidence>
<protein>
    <submittedName>
        <fullName evidence="7">Putative membrane protein</fullName>
    </submittedName>
</protein>
<keyword evidence="8" id="KW-1185">Reference proteome</keyword>
<dbReference type="EMBL" id="QKZL01000002">
    <property type="protein sequence ID" value="PZX18806.1"/>
    <property type="molecule type" value="Genomic_DNA"/>
</dbReference>
<evidence type="ECO:0000313" key="7">
    <source>
        <dbReference type="EMBL" id="PZX18806.1"/>
    </source>
</evidence>
<sequence length="189" mass="19692">MTRLRPVPALAALAILAFVWSPLLGDLFPAGMIRHMALVAVVPPLIVLAWPVWPELPTGLVLVAAAVEFALVWGWHLPGALIYARSDGVGLVLEQGSFLAAGILVWSGSLAAREPLAGAGGLLLTAMHMTLLGALLVLAPRPLYAFCTPTLESQQLGGILMLAIGTPIYLAGGLWLAGRALGMPQGARP</sequence>
<keyword evidence="2" id="KW-1003">Cell membrane</keyword>
<dbReference type="OrthoDB" id="259025at2"/>
<keyword evidence="3 6" id="KW-0812">Transmembrane</keyword>
<keyword evidence="4 6" id="KW-1133">Transmembrane helix</keyword>
<reference evidence="7 8" key="1">
    <citation type="submission" date="2018-06" db="EMBL/GenBank/DDBJ databases">
        <title>Genomic Encyclopedia of Archaeal and Bacterial Type Strains, Phase II (KMG-II): from individual species to whole genera.</title>
        <authorList>
            <person name="Goeker M."/>
        </authorList>
    </citation>
    <scope>NUCLEOTIDE SEQUENCE [LARGE SCALE GENOMIC DNA]</scope>
    <source>
        <strain evidence="7 8">DSM 22009</strain>
    </source>
</reference>
<organism evidence="7 8">
    <name type="scientific">Palleronia aestuarii</name>
    <dbReference type="NCBI Taxonomy" id="568105"/>
    <lineage>
        <taxon>Bacteria</taxon>
        <taxon>Pseudomonadati</taxon>
        <taxon>Pseudomonadota</taxon>
        <taxon>Alphaproteobacteria</taxon>
        <taxon>Rhodobacterales</taxon>
        <taxon>Roseobacteraceae</taxon>
        <taxon>Palleronia</taxon>
    </lineage>
</organism>
<dbReference type="GO" id="GO:0005886">
    <property type="term" value="C:plasma membrane"/>
    <property type="evidence" value="ECO:0007669"/>
    <property type="project" value="UniProtKB-SubCell"/>
</dbReference>
<evidence type="ECO:0000256" key="4">
    <source>
        <dbReference type="ARBA" id="ARBA00022989"/>
    </source>
</evidence>
<evidence type="ECO:0000256" key="2">
    <source>
        <dbReference type="ARBA" id="ARBA00022475"/>
    </source>
</evidence>
<comment type="subcellular location">
    <subcellularLocation>
        <location evidence="1">Cell membrane</location>
        <topology evidence="1">Multi-pass membrane protein</topology>
    </subcellularLocation>
</comment>
<dbReference type="RefSeq" id="WP_111535706.1">
    <property type="nucleotide sequence ID" value="NZ_QKZL01000002.1"/>
</dbReference>
<evidence type="ECO:0000256" key="1">
    <source>
        <dbReference type="ARBA" id="ARBA00004651"/>
    </source>
</evidence>
<feature type="transmembrane region" description="Helical" evidence="6">
    <location>
        <begin position="159"/>
        <end position="178"/>
    </location>
</feature>
<dbReference type="AlphaFoldDB" id="A0A2W7P010"/>
<evidence type="ECO:0000256" key="3">
    <source>
        <dbReference type="ARBA" id="ARBA00022692"/>
    </source>
</evidence>
<evidence type="ECO:0000256" key="5">
    <source>
        <dbReference type="ARBA" id="ARBA00023136"/>
    </source>
</evidence>
<comment type="caution">
    <text evidence="7">The sequence shown here is derived from an EMBL/GenBank/DDBJ whole genome shotgun (WGS) entry which is preliminary data.</text>
</comment>
<dbReference type="Proteomes" id="UP000248916">
    <property type="component" value="Unassembled WGS sequence"/>
</dbReference>
<dbReference type="InterPro" id="IPR019108">
    <property type="entry name" value="Caa3_assmbl_CtaG-rel"/>
</dbReference>
<keyword evidence="5 6" id="KW-0472">Membrane</keyword>